<name>A0A0H2RKN7_9AGAM</name>
<evidence type="ECO:0000313" key="1">
    <source>
        <dbReference type="EMBL" id="KLO05376.1"/>
    </source>
</evidence>
<keyword evidence="2" id="KW-1185">Reference proteome</keyword>
<reference evidence="1 2" key="1">
    <citation type="submission" date="2015-04" db="EMBL/GenBank/DDBJ databases">
        <title>Complete genome sequence of Schizopora paradoxa KUC8140, a cosmopolitan wood degrader in East Asia.</title>
        <authorList>
            <consortium name="DOE Joint Genome Institute"/>
            <person name="Min B."/>
            <person name="Park H."/>
            <person name="Jang Y."/>
            <person name="Kim J.-J."/>
            <person name="Kim K.H."/>
            <person name="Pangilinan J."/>
            <person name="Lipzen A."/>
            <person name="Riley R."/>
            <person name="Grigoriev I.V."/>
            <person name="Spatafora J.W."/>
            <person name="Choi I.-G."/>
        </authorList>
    </citation>
    <scope>NUCLEOTIDE SEQUENCE [LARGE SCALE GENOMIC DNA]</scope>
    <source>
        <strain evidence="1 2">KUC8140</strain>
    </source>
</reference>
<evidence type="ECO:0000313" key="2">
    <source>
        <dbReference type="Proteomes" id="UP000053477"/>
    </source>
</evidence>
<accession>A0A0H2RKN7</accession>
<dbReference type="EMBL" id="KQ086318">
    <property type="protein sequence ID" value="KLO05376.1"/>
    <property type="molecule type" value="Genomic_DNA"/>
</dbReference>
<dbReference type="InParanoid" id="A0A0H2RKN7"/>
<dbReference type="Proteomes" id="UP000053477">
    <property type="component" value="Unassembled WGS sequence"/>
</dbReference>
<gene>
    <name evidence="1" type="ORF">SCHPADRAFT_729191</name>
</gene>
<organism evidence="1 2">
    <name type="scientific">Schizopora paradoxa</name>
    <dbReference type="NCBI Taxonomy" id="27342"/>
    <lineage>
        <taxon>Eukaryota</taxon>
        <taxon>Fungi</taxon>
        <taxon>Dikarya</taxon>
        <taxon>Basidiomycota</taxon>
        <taxon>Agaricomycotina</taxon>
        <taxon>Agaricomycetes</taxon>
        <taxon>Hymenochaetales</taxon>
        <taxon>Schizoporaceae</taxon>
        <taxon>Schizopora</taxon>
    </lineage>
</organism>
<proteinExistence type="predicted"/>
<protein>
    <submittedName>
        <fullName evidence="1">Uncharacterized protein</fullName>
    </submittedName>
</protein>
<dbReference type="AlphaFoldDB" id="A0A0H2RKN7"/>
<sequence>MRAFRELASELPGLWTEIATREHVAFRTFCMSRCRVTVERQQTQRNSFFGQLSHLPQMGHAPRNGSVQTSWKARGRCSNAPHAFNSVE</sequence>